<dbReference type="InterPro" id="IPR050103">
    <property type="entry name" value="Class-III_PLP-dep_AT"/>
</dbReference>
<dbReference type="Proteomes" id="UP000246077">
    <property type="component" value="Unassembled WGS sequence"/>
</dbReference>
<dbReference type="InterPro" id="IPR004636">
    <property type="entry name" value="AcOrn/SuccOrn_fam"/>
</dbReference>
<dbReference type="PANTHER" id="PTHR11986:SF113">
    <property type="entry name" value="SUCCINYLORNITHINE TRANSAMINASE"/>
    <property type="match status" value="1"/>
</dbReference>
<dbReference type="InterPro" id="IPR015422">
    <property type="entry name" value="PyrdxlP-dep_Trfase_small"/>
</dbReference>
<dbReference type="GO" id="GO:0003992">
    <property type="term" value="F:N2-acetyl-L-ornithine:2-oxoglutarate 5-aminotransferase activity"/>
    <property type="evidence" value="ECO:0007669"/>
    <property type="project" value="UniProtKB-UniRule"/>
</dbReference>
<dbReference type="OrthoDB" id="9801834at2"/>
<evidence type="ECO:0000256" key="4">
    <source>
        <dbReference type="HAMAP-Rule" id="MF_01107"/>
    </source>
</evidence>
<feature type="binding site" evidence="4">
    <location>
        <position position="289"/>
    </location>
    <ligand>
        <name>N(2)-acetyl-L-ornithine</name>
        <dbReference type="ChEBI" id="CHEBI:57805"/>
    </ligand>
</feature>
<dbReference type="EC" id="2.6.1.11" evidence="4"/>
<comment type="subcellular location">
    <subcellularLocation>
        <location evidence="4">Cytoplasm</location>
    </subcellularLocation>
</comment>
<comment type="subunit">
    <text evidence="4">Homodimer.</text>
</comment>
<dbReference type="PANTHER" id="PTHR11986">
    <property type="entry name" value="AMINOTRANSFERASE CLASS III"/>
    <property type="match status" value="1"/>
</dbReference>
<reference evidence="6" key="1">
    <citation type="submission" date="2018-05" db="EMBL/GenBank/DDBJ databases">
        <title>Zavarzinia sp. HR-AS.</title>
        <authorList>
            <person name="Lee Y."/>
            <person name="Jeon C.O."/>
        </authorList>
    </citation>
    <scope>NUCLEOTIDE SEQUENCE [LARGE SCALE GENOMIC DNA]</scope>
    <source>
        <strain evidence="6">DSM 1231</strain>
    </source>
</reference>
<dbReference type="PROSITE" id="PS00600">
    <property type="entry name" value="AA_TRANSFER_CLASS_3"/>
    <property type="match status" value="1"/>
</dbReference>
<dbReference type="InterPro" id="IPR049704">
    <property type="entry name" value="Aminotrans_3_PPA_site"/>
</dbReference>
<feature type="binding site" evidence="4">
    <location>
        <position position="290"/>
    </location>
    <ligand>
        <name>pyridoxal 5'-phosphate</name>
        <dbReference type="ChEBI" id="CHEBI:597326"/>
    </ligand>
</feature>
<dbReference type="NCBIfam" id="NF002325">
    <property type="entry name" value="PRK01278.1"/>
    <property type="match status" value="1"/>
</dbReference>
<comment type="catalytic activity">
    <reaction evidence="4">
        <text>N(2)-acetyl-L-ornithine + 2-oxoglutarate = N-acetyl-L-glutamate 5-semialdehyde + L-glutamate</text>
        <dbReference type="Rhea" id="RHEA:18049"/>
        <dbReference type="ChEBI" id="CHEBI:16810"/>
        <dbReference type="ChEBI" id="CHEBI:29123"/>
        <dbReference type="ChEBI" id="CHEBI:29985"/>
        <dbReference type="ChEBI" id="CHEBI:57805"/>
        <dbReference type="EC" id="2.6.1.11"/>
    </reaction>
</comment>
<keyword evidence="6" id="KW-1185">Reference proteome</keyword>
<dbReference type="GO" id="GO:0042802">
    <property type="term" value="F:identical protein binding"/>
    <property type="evidence" value="ECO:0007669"/>
    <property type="project" value="TreeGrafter"/>
</dbReference>
<dbReference type="Pfam" id="PF00202">
    <property type="entry name" value="Aminotran_3"/>
    <property type="match status" value="1"/>
</dbReference>
<keyword evidence="4" id="KW-0028">Amino-acid biosynthesis</keyword>
<dbReference type="PIRSF" id="PIRSF000521">
    <property type="entry name" value="Transaminase_4ab_Lys_Orn"/>
    <property type="match status" value="1"/>
</dbReference>
<evidence type="ECO:0000313" key="6">
    <source>
        <dbReference type="Proteomes" id="UP000246077"/>
    </source>
</evidence>
<dbReference type="CDD" id="cd00610">
    <property type="entry name" value="OAT_like"/>
    <property type="match status" value="1"/>
</dbReference>
<feature type="binding site" evidence="4">
    <location>
        <begin position="232"/>
        <end position="235"/>
    </location>
    <ligand>
        <name>pyridoxal 5'-phosphate</name>
        <dbReference type="ChEBI" id="CHEBI:597326"/>
    </ligand>
</feature>
<keyword evidence="4" id="KW-0963">Cytoplasm</keyword>
<dbReference type="Gene3D" id="3.90.1150.10">
    <property type="entry name" value="Aspartate Aminotransferase, domain 1"/>
    <property type="match status" value="1"/>
</dbReference>
<evidence type="ECO:0000256" key="2">
    <source>
        <dbReference type="ARBA" id="ARBA00022679"/>
    </source>
</evidence>
<feature type="binding site" evidence="4">
    <location>
        <position position="147"/>
    </location>
    <ligand>
        <name>pyridoxal 5'-phosphate</name>
        <dbReference type="ChEBI" id="CHEBI:597326"/>
    </ligand>
</feature>
<keyword evidence="2 4" id="KW-0808">Transferase</keyword>
<dbReference type="EMBL" id="QGLF01000005">
    <property type="protein sequence ID" value="PWR18903.1"/>
    <property type="molecule type" value="Genomic_DNA"/>
</dbReference>
<feature type="binding site" evidence="4">
    <location>
        <position position="150"/>
    </location>
    <ligand>
        <name>N(2)-acetyl-L-ornithine</name>
        <dbReference type="ChEBI" id="CHEBI:57805"/>
    </ligand>
</feature>
<dbReference type="Gene3D" id="3.40.640.10">
    <property type="entry name" value="Type I PLP-dependent aspartate aminotransferase-like (Major domain)"/>
    <property type="match status" value="1"/>
</dbReference>
<protein>
    <recommendedName>
        <fullName evidence="4">Acetylornithine aminotransferase</fullName>
        <shortName evidence="4">ACOAT</shortName>
        <ecNumber evidence="4">2.6.1.11</ecNumber>
    </recommendedName>
</protein>
<comment type="miscellaneous">
    <text evidence="4">May also have succinyldiaminopimelate aminotransferase activity, thus carrying out the corresponding step in lysine biosynthesis.</text>
</comment>
<gene>
    <name evidence="4" type="primary">argD</name>
    <name evidence="5" type="ORF">DKG75_18190</name>
</gene>
<evidence type="ECO:0000256" key="3">
    <source>
        <dbReference type="ARBA" id="ARBA00022898"/>
    </source>
</evidence>
<proteinExistence type="inferred from homology"/>
<dbReference type="UniPathway" id="UPA00068">
    <property type="reaction ID" value="UER00109"/>
</dbReference>
<dbReference type="GO" id="GO:0005737">
    <property type="term" value="C:cytoplasm"/>
    <property type="evidence" value="ECO:0007669"/>
    <property type="project" value="UniProtKB-SubCell"/>
</dbReference>
<keyword evidence="4" id="KW-0055">Arginine biosynthesis</keyword>
<dbReference type="InterPro" id="IPR005814">
    <property type="entry name" value="Aminotrans_3"/>
</dbReference>
<evidence type="ECO:0000256" key="1">
    <source>
        <dbReference type="ARBA" id="ARBA00022576"/>
    </source>
</evidence>
<dbReference type="HAMAP" id="MF_01107">
    <property type="entry name" value="ArgD_aminotrans_3"/>
    <property type="match status" value="1"/>
</dbReference>
<dbReference type="GO" id="GO:0006526">
    <property type="term" value="P:L-arginine biosynthetic process"/>
    <property type="evidence" value="ECO:0007669"/>
    <property type="project" value="UniProtKB-UniRule"/>
</dbReference>
<accession>A0A317E0L3</accession>
<dbReference type="InterPro" id="IPR015424">
    <property type="entry name" value="PyrdxlP-dep_Trfase"/>
</dbReference>
<name>A0A317E0L3_9PROT</name>
<dbReference type="AlphaFoldDB" id="A0A317E0L3"/>
<keyword evidence="3 4" id="KW-0663">Pyridoxal phosphate</keyword>
<comment type="similarity">
    <text evidence="4">Belongs to the class-III pyridoxal-phosphate-dependent aminotransferase family. ArgD subfamily.</text>
</comment>
<organism evidence="5 6">
    <name type="scientific">Zavarzinia compransoris</name>
    <dbReference type="NCBI Taxonomy" id="1264899"/>
    <lineage>
        <taxon>Bacteria</taxon>
        <taxon>Pseudomonadati</taxon>
        <taxon>Pseudomonadota</taxon>
        <taxon>Alphaproteobacteria</taxon>
        <taxon>Rhodospirillales</taxon>
        <taxon>Zavarziniaceae</taxon>
        <taxon>Zavarzinia</taxon>
    </lineage>
</organism>
<dbReference type="GO" id="GO:0030170">
    <property type="term" value="F:pyridoxal phosphate binding"/>
    <property type="evidence" value="ECO:0007669"/>
    <property type="project" value="InterPro"/>
</dbReference>
<comment type="caution">
    <text evidence="5">The sequence shown here is derived from an EMBL/GenBank/DDBJ whole genome shotgun (WGS) entry which is preliminary data.</text>
</comment>
<dbReference type="FunFam" id="3.40.640.10:FF:000004">
    <property type="entry name" value="Acetylornithine aminotransferase"/>
    <property type="match status" value="1"/>
</dbReference>
<dbReference type="NCBIfam" id="TIGR00707">
    <property type="entry name" value="argD"/>
    <property type="match status" value="1"/>
</dbReference>
<feature type="modified residue" description="N6-(pyridoxal phosphate)lysine" evidence="4">
    <location>
        <position position="261"/>
    </location>
</feature>
<comment type="pathway">
    <text evidence="4">Amino-acid biosynthesis; L-arginine biosynthesis; N(2)-acetyl-L-ornithine from L-glutamate: step 4/4.</text>
</comment>
<evidence type="ECO:0000313" key="5">
    <source>
        <dbReference type="EMBL" id="PWR18903.1"/>
    </source>
</evidence>
<comment type="cofactor">
    <cofactor evidence="4">
        <name>pyridoxal 5'-phosphate</name>
        <dbReference type="ChEBI" id="CHEBI:597326"/>
    </cofactor>
    <text evidence="4">Binds 1 pyridoxal phosphate per subunit.</text>
</comment>
<dbReference type="InterPro" id="IPR015421">
    <property type="entry name" value="PyrdxlP-dep_Trfase_major"/>
</dbReference>
<sequence length="420" mass="44034">MGDDGRPAGFSISRSEPVTTSAVLPTYARADLAFERGEGAWLVATDGRRFLDFAAGIAVCAFGHAHPYLVKALTEQAGKLWHTSNMFRIPGQELLARRLADASFADYVFFTNSGAEAVECAIKTARKYHVATGNPERWRIIGFHDAFHGRTLATIAAAGQKKLLEGFGPPVEGFDHVPFGDLDALKAAISHETAAILFEPIQGEGGINPLSDETMRAIRQLCDDNGILLILDEVQCGMGRTGKLFAHEWAGVAPDILATAKGIGGGFPLGACLASEKAAVGMNAGTHGSTYGGNPLAMAVGNAVLDLLLEPGFLDRVNAAASSLRQSLAMIVDSHPGLVEGVRGRGLMLGLKVRDGIENKRLLVAMRAAGLIGVGGGDNTVRLLPPLNITEEDVAACARLLDTACAALSAELKAEAKAAS</sequence>
<dbReference type="SUPFAM" id="SSF53383">
    <property type="entry name" value="PLP-dependent transferases"/>
    <property type="match status" value="1"/>
</dbReference>
<keyword evidence="1 4" id="KW-0032">Aminotransferase</keyword>
<feature type="binding site" evidence="4">
    <location>
        <begin position="114"/>
        <end position="115"/>
    </location>
    <ligand>
        <name>pyridoxal 5'-phosphate</name>
        <dbReference type="ChEBI" id="CHEBI:597326"/>
    </ligand>
</feature>